<gene>
    <name evidence="1" type="ORF">RPERSI_LOCUS3947</name>
</gene>
<accession>A0ACA9LUY6</accession>
<name>A0ACA9LUY6_9GLOM</name>
<proteinExistence type="predicted"/>
<comment type="caution">
    <text evidence="1">The sequence shown here is derived from an EMBL/GenBank/DDBJ whole genome shotgun (WGS) entry which is preliminary data.</text>
</comment>
<evidence type="ECO:0000313" key="2">
    <source>
        <dbReference type="Proteomes" id="UP000789920"/>
    </source>
</evidence>
<sequence>VGPIISITDPLHAKKDAQNALFSENNNDEILNDINSNQENLDDIINIKNLFISIATTEINKND</sequence>
<feature type="non-terminal residue" evidence="1">
    <location>
        <position position="1"/>
    </location>
</feature>
<organism evidence="1 2">
    <name type="scientific">Racocetra persica</name>
    <dbReference type="NCBI Taxonomy" id="160502"/>
    <lineage>
        <taxon>Eukaryota</taxon>
        <taxon>Fungi</taxon>
        <taxon>Fungi incertae sedis</taxon>
        <taxon>Mucoromycota</taxon>
        <taxon>Glomeromycotina</taxon>
        <taxon>Glomeromycetes</taxon>
        <taxon>Diversisporales</taxon>
        <taxon>Gigasporaceae</taxon>
        <taxon>Racocetra</taxon>
    </lineage>
</organism>
<protein>
    <submittedName>
        <fullName evidence="1">8974_t:CDS:1</fullName>
    </submittedName>
</protein>
<evidence type="ECO:0000313" key="1">
    <source>
        <dbReference type="EMBL" id="CAG8550773.1"/>
    </source>
</evidence>
<keyword evidence="2" id="KW-1185">Reference proteome</keyword>
<reference evidence="1" key="1">
    <citation type="submission" date="2021-06" db="EMBL/GenBank/DDBJ databases">
        <authorList>
            <person name="Kallberg Y."/>
            <person name="Tangrot J."/>
            <person name="Rosling A."/>
        </authorList>
    </citation>
    <scope>NUCLEOTIDE SEQUENCE</scope>
    <source>
        <strain evidence="1">MA461A</strain>
    </source>
</reference>
<dbReference type="EMBL" id="CAJVQC010005211">
    <property type="protein sequence ID" value="CAG8550773.1"/>
    <property type="molecule type" value="Genomic_DNA"/>
</dbReference>
<dbReference type="Proteomes" id="UP000789920">
    <property type="component" value="Unassembled WGS sequence"/>
</dbReference>